<comment type="caution">
    <text evidence="1">The sequence shown here is derived from an EMBL/GenBank/DDBJ whole genome shotgun (WGS) entry which is preliminary data.</text>
</comment>
<dbReference type="Pfam" id="PF23430">
    <property type="entry name" value="DUF7117"/>
    <property type="match status" value="1"/>
</dbReference>
<evidence type="ECO:0000313" key="2">
    <source>
        <dbReference type="Proteomes" id="UP001596447"/>
    </source>
</evidence>
<accession>A0ABD5Z8Y2</accession>
<protein>
    <submittedName>
        <fullName evidence="1">TFIIB-type zinc ribbon-containing protein</fullName>
    </submittedName>
</protein>
<organism evidence="1 2">
    <name type="scientific">Halospeciosus flavus</name>
    <dbReference type="NCBI Taxonomy" id="3032283"/>
    <lineage>
        <taxon>Archaea</taxon>
        <taxon>Methanobacteriati</taxon>
        <taxon>Methanobacteriota</taxon>
        <taxon>Stenosarchaea group</taxon>
        <taxon>Halobacteria</taxon>
        <taxon>Halobacteriales</taxon>
        <taxon>Halobacteriaceae</taxon>
        <taxon>Halospeciosus</taxon>
    </lineage>
</organism>
<sequence length="239" mass="26470">MEIRGERECKQCGTRWSYYDTGEVTCPECGSAFSVGVDDGRKRHTDHAPEFDLSDVRTAAANRPVRDAADEAVDVTREYVRERGFVSGGDLLELDDEYLAAQELRHVAGDLSRALDVDEDEEYYFLTLVRGADGGQRPDTDAVADTLRPARGLAYASAVEAYRDDVRKWLDAQDEDYPDVLAVLERLDDHVRRVEALDGDVSLDEIEGLVAAARDVGRALREDDESALDDAVERLAALG</sequence>
<gene>
    <name evidence="1" type="ORF">ACFQJ9_19860</name>
</gene>
<evidence type="ECO:0000313" key="1">
    <source>
        <dbReference type="EMBL" id="MFC7201636.1"/>
    </source>
</evidence>
<keyword evidence="2" id="KW-1185">Reference proteome</keyword>
<dbReference type="AlphaFoldDB" id="A0ABD5Z8Y2"/>
<name>A0ABD5Z8Y2_9EURY</name>
<dbReference type="Proteomes" id="UP001596447">
    <property type="component" value="Unassembled WGS sequence"/>
</dbReference>
<dbReference type="RefSeq" id="WP_279528376.1">
    <property type="nucleotide sequence ID" value="NZ_CP122312.1"/>
</dbReference>
<reference evidence="1 2" key="1">
    <citation type="journal article" date="2019" name="Int. J. Syst. Evol. Microbiol.">
        <title>The Global Catalogue of Microorganisms (GCM) 10K type strain sequencing project: providing services to taxonomists for standard genome sequencing and annotation.</title>
        <authorList>
            <consortium name="The Broad Institute Genomics Platform"/>
            <consortium name="The Broad Institute Genome Sequencing Center for Infectious Disease"/>
            <person name="Wu L."/>
            <person name="Ma J."/>
        </authorList>
    </citation>
    <scope>NUCLEOTIDE SEQUENCE [LARGE SCALE GENOMIC DNA]</scope>
    <source>
        <strain evidence="1 2">XZGYJ-43</strain>
    </source>
</reference>
<proteinExistence type="predicted"/>
<dbReference type="EMBL" id="JBHTAR010000011">
    <property type="protein sequence ID" value="MFC7201636.1"/>
    <property type="molecule type" value="Genomic_DNA"/>
</dbReference>
<dbReference type="InterPro" id="IPR055541">
    <property type="entry name" value="DUF7117"/>
</dbReference>